<organism evidence="3 4">
    <name type="scientific">Candidatus Sungbacteria bacterium RIFCSPLOWO2_12_FULL_41_11</name>
    <dbReference type="NCBI Taxonomy" id="1802286"/>
    <lineage>
        <taxon>Bacteria</taxon>
        <taxon>Candidatus Sungiibacteriota</taxon>
    </lineage>
</organism>
<reference evidence="3 4" key="1">
    <citation type="journal article" date="2016" name="Nat. Commun.">
        <title>Thousands of microbial genomes shed light on interconnected biogeochemical processes in an aquifer system.</title>
        <authorList>
            <person name="Anantharaman K."/>
            <person name="Brown C.T."/>
            <person name="Hug L.A."/>
            <person name="Sharon I."/>
            <person name="Castelle C.J."/>
            <person name="Probst A.J."/>
            <person name="Thomas B.C."/>
            <person name="Singh A."/>
            <person name="Wilkins M.J."/>
            <person name="Karaoz U."/>
            <person name="Brodie E.L."/>
            <person name="Williams K.H."/>
            <person name="Hubbard S.S."/>
            <person name="Banfield J.F."/>
        </authorList>
    </citation>
    <scope>NUCLEOTIDE SEQUENCE [LARGE SCALE GENOMIC DNA]</scope>
</reference>
<keyword evidence="1" id="KW-0677">Repeat</keyword>
<dbReference type="GO" id="GO:0005524">
    <property type="term" value="F:ATP binding"/>
    <property type="evidence" value="ECO:0007669"/>
    <property type="project" value="InterPro"/>
</dbReference>
<protein>
    <recommendedName>
        <fullName evidence="2">ABC transporter domain-containing protein</fullName>
    </recommendedName>
</protein>
<dbReference type="Gene3D" id="3.40.50.300">
    <property type="entry name" value="P-loop containing nucleotide triphosphate hydrolases"/>
    <property type="match status" value="1"/>
</dbReference>
<dbReference type="InterPro" id="IPR027417">
    <property type="entry name" value="P-loop_NTPase"/>
</dbReference>
<evidence type="ECO:0000256" key="1">
    <source>
        <dbReference type="ARBA" id="ARBA00022737"/>
    </source>
</evidence>
<dbReference type="Pfam" id="PF00005">
    <property type="entry name" value="ABC_tran"/>
    <property type="match status" value="1"/>
</dbReference>
<dbReference type="PANTHER" id="PTHR19211">
    <property type="entry name" value="ATP-BINDING TRANSPORT PROTEIN-RELATED"/>
    <property type="match status" value="1"/>
</dbReference>
<proteinExistence type="predicted"/>
<dbReference type="Proteomes" id="UP000177171">
    <property type="component" value="Unassembled WGS sequence"/>
</dbReference>
<accession>A0A1G2LQX0</accession>
<gene>
    <name evidence="3" type="ORF">A3G49_06215</name>
</gene>
<dbReference type="PANTHER" id="PTHR19211:SF14">
    <property type="entry name" value="ATP-BINDING CASSETTE SUB-FAMILY F MEMBER 1"/>
    <property type="match status" value="1"/>
</dbReference>
<dbReference type="EMBL" id="MHQY01000014">
    <property type="protein sequence ID" value="OHA14028.1"/>
    <property type="molecule type" value="Genomic_DNA"/>
</dbReference>
<dbReference type="SUPFAM" id="SSF52540">
    <property type="entry name" value="P-loop containing nucleoside triphosphate hydrolases"/>
    <property type="match status" value="1"/>
</dbReference>
<comment type="caution">
    <text evidence="3">The sequence shown here is derived from an EMBL/GenBank/DDBJ whole genome shotgun (WGS) entry which is preliminary data.</text>
</comment>
<dbReference type="InterPro" id="IPR003439">
    <property type="entry name" value="ABC_transporter-like_ATP-bd"/>
</dbReference>
<dbReference type="AlphaFoldDB" id="A0A1G2LQX0"/>
<dbReference type="InterPro" id="IPR050611">
    <property type="entry name" value="ABCF"/>
</dbReference>
<feature type="domain" description="ABC transporter" evidence="2">
    <location>
        <begin position="5"/>
        <end position="42"/>
    </location>
</feature>
<evidence type="ECO:0000313" key="4">
    <source>
        <dbReference type="Proteomes" id="UP000177171"/>
    </source>
</evidence>
<sequence>MLSHDILYTKIGSLSEGQKGLVSFARLVLQKPGLLLLDEPTNHINFRHIPVIAEALNKYEGALILISHVPGFVRKIRIDTVLDLSI</sequence>
<name>A0A1G2LQX0_9BACT</name>
<evidence type="ECO:0000259" key="2">
    <source>
        <dbReference type="Pfam" id="PF00005"/>
    </source>
</evidence>
<evidence type="ECO:0000313" key="3">
    <source>
        <dbReference type="EMBL" id="OHA14028.1"/>
    </source>
</evidence>
<dbReference type="GO" id="GO:0016887">
    <property type="term" value="F:ATP hydrolysis activity"/>
    <property type="evidence" value="ECO:0007669"/>
    <property type="project" value="InterPro"/>
</dbReference>